<dbReference type="InterPro" id="IPR034660">
    <property type="entry name" value="DinB/YfiT-like"/>
</dbReference>
<evidence type="ECO:0000313" key="5">
    <source>
        <dbReference type="Proteomes" id="UP000002482"/>
    </source>
</evidence>
<feature type="binding site" evidence="3">
    <location>
        <position position="133"/>
    </location>
    <ligand>
        <name>a divalent metal cation</name>
        <dbReference type="ChEBI" id="CHEBI:60240"/>
    </ligand>
</feature>
<proteinExistence type="inferred from homology"/>
<gene>
    <name evidence="4" type="ordered locus">Acav_0551</name>
</gene>
<feature type="binding site" evidence="3">
    <location>
        <position position="44"/>
    </location>
    <ligand>
        <name>a divalent metal cation</name>
        <dbReference type="ChEBI" id="CHEBI:60240"/>
    </ligand>
</feature>
<feature type="binding site" evidence="3">
    <location>
        <position position="129"/>
    </location>
    <ligand>
        <name>a divalent metal cation</name>
        <dbReference type="ChEBI" id="CHEBI:60240"/>
    </ligand>
</feature>
<evidence type="ECO:0000256" key="3">
    <source>
        <dbReference type="PIRSR" id="PIRSR607837-1"/>
    </source>
</evidence>
<sequence>MDASLVSLFEFKRWSNGELLALGIASRDQLPADDFRTFSRLLNHTHLVDRIFRARLAGDAQGAPAATQTDETPALEALVPEVRACDDWLVQYVQALDADGLAERIPFRFTDGDTGTMTRAEMLHHLLLHGTYHRGAAGRILAVHGVQPPRDAITTFLHRFEPERRW</sequence>
<dbReference type="RefSeq" id="WP_013593039.1">
    <property type="nucleotide sequence ID" value="NC_015138.1"/>
</dbReference>
<dbReference type="AlphaFoldDB" id="F0Q646"/>
<dbReference type="Pfam" id="PF05163">
    <property type="entry name" value="DinB"/>
    <property type="match status" value="1"/>
</dbReference>
<dbReference type="PANTHER" id="PTHR37302">
    <property type="entry name" value="SLR1116 PROTEIN"/>
    <property type="match status" value="1"/>
</dbReference>
<keyword evidence="2 3" id="KW-0479">Metal-binding</keyword>
<dbReference type="OrthoDB" id="9807509at2"/>
<name>F0Q646_PARA1</name>
<protein>
    <submittedName>
        <fullName evidence="4">DinB family protein</fullName>
    </submittedName>
</protein>
<dbReference type="EMBL" id="CP002521">
    <property type="protein sequence ID" value="ADX44474.1"/>
    <property type="molecule type" value="Genomic_DNA"/>
</dbReference>
<dbReference type="PANTHER" id="PTHR37302:SF1">
    <property type="entry name" value="PROTEIN DINB"/>
    <property type="match status" value="1"/>
</dbReference>
<dbReference type="GO" id="GO:0046872">
    <property type="term" value="F:metal ion binding"/>
    <property type="evidence" value="ECO:0007669"/>
    <property type="project" value="UniProtKB-KW"/>
</dbReference>
<dbReference type="GeneID" id="34237323"/>
<accession>F0Q646</accession>
<organism evidence="4 5">
    <name type="scientific">Paracidovorax avenae (strain ATCC 19860 / DSM 7227 / CCUG 15838 / JCM 20985 / LMG 2117 / NCPPB 1011)</name>
    <name type="common">Acidovorax avenae</name>
    <dbReference type="NCBI Taxonomy" id="643561"/>
    <lineage>
        <taxon>Bacteria</taxon>
        <taxon>Pseudomonadati</taxon>
        <taxon>Pseudomonadota</taxon>
        <taxon>Betaproteobacteria</taxon>
        <taxon>Burkholderiales</taxon>
        <taxon>Comamonadaceae</taxon>
        <taxon>Paracidovorax</taxon>
    </lineage>
</organism>
<dbReference type="KEGG" id="aaa:Acav_0551"/>
<reference evidence="4" key="1">
    <citation type="submission" date="2011-02" db="EMBL/GenBank/DDBJ databases">
        <title>Complete sequence of Acidovorax avenae subsp. avenae ATCC 19860.</title>
        <authorList>
            <consortium name="US DOE Joint Genome Institute"/>
            <person name="Lucas S."/>
            <person name="Copeland A."/>
            <person name="Lapidus A."/>
            <person name="Cheng J.-F."/>
            <person name="Goodwin L."/>
            <person name="Pitluck S."/>
            <person name="Chertkov O."/>
            <person name="Held B."/>
            <person name="Detter J.C."/>
            <person name="Han C."/>
            <person name="Tapia R."/>
            <person name="Land M."/>
            <person name="Hauser L."/>
            <person name="Kyrpides N."/>
            <person name="Ivanova N."/>
            <person name="Ovchinnikova G."/>
            <person name="Pagani I."/>
            <person name="Gordon S."/>
            <person name="Woyke T."/>
        </authorList>
    </citation>
    <scope>NUCLEOTIDE SEQUENCE</scope>
    <source>
        <strain evidence="4">ATCC 19860</strain>
    </source>
</reference>
<evidence type="ECO:0000256" key="2">
    <source>
        <dbReference type="ARBA" id="ARBA00022723"/>
    </source>
</evidence>
<evidence type="ECO:0000313" key="4">
    <source>
        <dbReference type="EMBL" id="ADX44474.1"/>
    </source>
</evidence>
<dbReference type="InterPro" id="IPR007837">
    <property type="entry name" value="DinB"/>
</dbReference>
<keyword evidence="5" id="KW-1185">Reference proteome</keyword>
<comment type="similarity">
    <text evidence="1">Belongs to the DinB family.</text>
</comment>
<dbReference type="Proteomes" id="UP000002482">
    <property type="component" value="Chromosome"/>
</dbReference>
<evidence type="ECO:0000256" key="1">
    <source>
        <dbReference type="ARBA" id="ARBA00008635"/>
    </source>
</evidence>
<dbReference type="HOGENOM" id="CLU_101283_2_0_4"/>
<dbReference type="Gene3D" id="1.20.120.450">
    <property type="entry name" value="dinb family like domain"/>
    <property type="match status" value="1"/>
</dbReference>
<dbReference type="SUPFAM" id="SSF109854">
    <property type="entry name" value="DinB/YfiT-like putative metalloenzymes"/>
    <property type="match status" value="1"/>
</dbReference>